<gene>
    <name evidence="2" type="ORF">A2400_01205</name>
</gene>
<feature type="region of interest" description="Disordered" evidence="1">
    <location>
        <begin position="34"/>
        <end position="56"/>
    </location>
</feature>
<reference evidence="2 3" key="1">
    <citation type="journal article" date="2016" name="Nat. Commun.">
        <title>Thousands of microbial genomes shed light on interconnected biogeochemical processes in an aquifer system.</title>
        <authorList>
            <person name="Anantharaman K."/>
            <person name="Brown C.T."/>
            <person name="Hug L.A."/>
            <person name="Sharon I."/>
            <person name="Castelle C.J."/>
            <person name="Probst A.J."/>
            <person name="Thomas B.C."/>
            <person name="Singh A."/>
            <person name="Wilkins M.J."/>
            <person name="Karaoz U."/>
            <person name="Brodie E.L."/>
            <person name="Williams K.H."/>
            <person name="Hubbard S.S."/>
            <person name="Banfield J.F."/>
        </authorList>
    </citation>
    <scope>NUCLEOTIDE SEQUENCE [LARGE SCALE GENOMIC DNA]</scope>
</reference>
<dbReference type="AlphaFoldDB" id="A0A1F4UKP2"/>
<dbReference type="EMBL" id="MEUN01000051">
    <property type="protein sequence ID" value="OGC44783.1"/>
    <property type="molecule type" value="Genomic_DNA"/>
</dbReference>
<comment type="caution">
    <text evidence="2">The sequence shown here is derived from an EMBL/GenBank/DDBJ whole genome shotgun (WGS) entry which is preliminary data.</text>
</comment>
<organism evidence="2 3">
    <name type="scientific">candidate division WS6 bacterium RIFOXYB1_FULL_33_14</name>
    <dbReference type="NCBI Taxonomy" id="1817896"/>
    <lineage>
        <taxon>Bacteria</taxon>
        <taxon>Candidatus Dojkabacteria</taxon>
    </lineage>
</organism>
<protein>
    <submittedName>
        <fullName evidence="2">Uncharacterized protein</fullName>
    </submittedName>
</protein>
<accession>A0A1F4UKP2</accession>
<evidence type="ECO:0000256" key="1">
    <source>
        <dbReference type="SAM" id="MobiDB-lite"/>
    </source>
</evidence>
<evidence type="ECO:0000313" key="3">
    <source>
        <dbReference type="Proteomes" id="UP000177434"/>
    </source>
</evidence>
<feature type="compositionally biased region" description="Polar residues" evidence="1">
    <location>
        <begin position="38"/>
        <end position="55"/>
    </location>
</feature>
<dbReference type="Proteomes" id="UP000177434">
    <property type="component" value="Unassembled WGS sequence"/>
</dbReference>
<proteinExistence type="predicted"/>
<name>A0A1F4UKP2_9BACT</name>
<sequence length="103" mass="11349">MAIEQIEPKLNSTEIFTNGAETPSLVENIPAVNRTESEQSSLERNSNQDPLTNSLRKAEIEGKIGYDSKEVKRKVLSTISPSEAESWSTLIESKVQGEEIASL</sequence>
<evidence type="ECO:0000313" key="2">
    <source>
        <dbReference type="EMBL" id="OGC44783.1"/>
    </source>
</evidence>